<dbReference type="InterPro" id="IPR005255">
    <property type="entry name" value="PdxA_fam"/>
</dbReference>
<comment type="caution">
    <text evidence="5">The sequence shown here is derived from an EMBL/GenBank/DDBJ whole genome shotgun (WGS) entry which is preliminary data.</text>
</comment>
<dbReference type="Gene3D" id="3.40.718.10">
    <property type="entry name" value="Isopropylmalate Dehydrogenase"/>
    <property type="match status" value="1"/>
</dbReference>
<dbReference type="GO" id="GO:0046872">
    <property type="term" value="F:metal ion binding"/>
    <property type="evidence" value="ECO:0007669"/>
    <property type="project" value="UniProtKB-KW"/>
</dbReference>
<proteinExistence type="predicted"/>
<accession>A0A7C3YSA3</accession>
<evidence type="ECO:0000256" key="3">
    <source>
        <dbReference type="ARBA" id="ARBA00023027"/>
    </source>
</evidence>
<reference evidence="5" key="1">
    <citation type="journal article" date="2020" name="mSystems">
        <title>Genome- and Community-Level Interaction Insights into Carbon Utilization and Element Cycling Functions of Hydrothermarchaeota in Hydrothermal Sediment.</title>
        <authorList>
            <person name="Zhou Z."/>
            <person name="Liu Y."/>
            <person name="Xu W."/>
            <person name="Pan J."/>
            <person name="Luo Z.H."/>
            <person name="Li M."/>
        </authorList>
    </citation>
    <scope>NUCLEOTIDE SEQUENCE [LARGE SCALE GENOMIC DNA]</scope>
    <source>
        <strain evidence="5">SpSt-906</strain>
    </source>
</reference>
<evidence type="ECO:0000256" key="2">
    <source>
        <dbReference type="ARBA" id="ARBA00023002"/>
    </source>
</evidence>
<dbReference type="PANTHER" id="PTHR30004:SF6">
    <property type="entry name" value="D-THREONATE 4-PHOSPHATE DEHYDROGENASE"/>
    <property type="match status" value="1"/>
</dbReference>
<protein>
    <recommendedName>
        <fullName evidence="6">4-hydroxythreonine-4-phosphate dehydrogenase PdxA</fullName>
    </recommendedName>
</protein>
<organism evidence="5">
    <name type="scientific">candidate division WOR-3 bacterium</name>
    <dbReference type="NCBI Taxonomy" id="2052148"/>
    <lineage>
        <taxon>Bacteria</taxon>
        <taxon>Bacteria division WOR-3</taxon>
    </lineage>
</organism>
<name>A0A7C3YSA3_UNCW3</name>
<dbReference type="Pfam" id="PF04166">
    <property type="entry name" value="PdxA"/>
    <property type="match status" value="1"/>
</dbReference>
<dbReference type="GO" id="GO:0051287">
    <property type="term" value="F:NAD binding"/>
    <property type="evidence" value="ECO:0007669"/>
    <property type="project" value="InterPro"/>
</dbReference>
<dbReference type="EMBL" id="DTMQ01000014">
    <property type="protein sequence ID" value="HGE98894.1"/>
    <property type="molecule type" value="Genomic_DNA"/>
</dbReference>
<keyword evidence="3" id="KW-0520">NAD</keyword>
<dbReference type="SUPFAM" id="SSF53659">
    <property type="entry name" value="Isocitrate/Isopropylmalate dehydrogenase-like"/>
    <property type="match status" value="1"/>
</dbReference>
<evidence type="ECO:0000256" key="4">
    <source>
        <dbReference type="SAM" id="MobiDB-lite"/>
    </source>
</evidence>
<dbReference type="PANTHER" id="PTHR30004">
    <property type="entry name" value="4-HYDROXYTHREONINE-4-PHOSPHATE DEHYDROGENASE"/>
    <property type="match status" value="1"/>
</dbReference>
<evidence type="ECO:0000256" key="1">
    <source>
        <dbReference type="ARBA" id="ARBA00022723"/>
    </source>
</evidence>
<evidence type="ECO:0008006" key="6">
    <source>
        <dbReference type="Google" id="ProtNLM"/>
    </source>
</evidence>
<dbReference type="AlphaFoldDB" id="A0A7C3YSA3"/>
<keyword evidence="1" id="KW-0479">Metal-binding</keyword>
<dbReference type="GO" id="GO:0016491">
    <property type="term" value="F:oxidoreductase activity"/>
    <property type="evidence" value="ECO:0007669"/>
    <property type="project" value="UniProtKB-KW"/>
</dbReference>
<gene>
    <name evidence="5" type="ORF">ENX07_02320</name>
</gene>
<sequence length="334" mass="37310">MVLVTLGEITGIGPEIVLKAIRKFPPDEVKIIGSKAVLEKQRGRMRTIWRDFDYHPYLLDLLPGVDFTFSEPTEKTARFAYESLKIACSLIKEGRAQGIVTAPISKRNMRSIGFNFPGQTEFFAREFGVKNYAFLAYAKEIKVAFLTLHLPLKKVASVLRKDLIIEKGLLLYDFLIRFEGVRRPKIGVFAFNPHGEEFSLGEEERMKEGINRLRCLGIEVSEPIGVDSFPLLRERYDGFLSPYHDQGILVVKASATAPINTTLGLPFIRTSPLHGTAFDIAGKGVADFRGMEEAIRLCWRWVASSPLPSGQDKGKGSQSPQLSPSKPPAQKLRG</sequence>
<feature type="region of interest" description="Disordered" evidence="4">
    <location>
        <begin position="307"/>
        <end position="334"/>
    </location>
</feature>
<evidence type="ECO:0000313" key="5">
    <source>
        <dbReference type="EMBL" id="HGE98894.1"/>
    </source>
</evidence>
<keyword evidence="2" id="KW-0560">Oxidoreductase</keyword>